<evidence type="ECO:0000313" key="14">
    <source>
        <dbReference type="EMBL" id="CAD7284289.1"/>
    </source>
</evidence>
<keyword evidence="13" id="KW-1133">Transmembrane helix</keyword>
<dbReference type="Proteomes" id="UP000678499">
    <property type="component" value="Unassembled WGS sequence"/>
</dbReference>
<evidence type="ECO:0000256" key="8">
    <source>
        <dbReference type="ARBA" id="ARBA00023002"/>
    </source>
</evidence>
<dbReference type="EMBL" id="CAJPEX010007639">
    <property type="protein sequence ID" value="CAG0924441.1"/>
    <property type="molecule type" value="Genomic_DNA"/>
</dbReference>
<dbReference type="GO" id="GO:0008395">
    <property type="term" value="F:steroid hydroxylase activity"/>
    <property type="evidence" value="ECO:0007669"/>
    <property type="project" value="TreeGrafter"/>
</dbReference>
<evidence type="ECO:0000256" key="11">
    <source>
        <dbReference type="ARBA" id="ARBA00043906"/>
    </source>
</evidence>
<dbReference type="InterPro" id="IPR001128">
    <property type="entry name" value="Cyt_P450"/>
</dbReference>
<gene>
    <name evidence="14" type="ORF">NMOB1V02_LOCUS11896</name>
</gene>
<dbReference type="GO" id="GO:0005506">
    <property type="term" value="F:iron ion binding"/>
    <property type="evidence" value="ECO:0007669"/>
    <property type="project" value="InterPro"/>
</dbReference>
<keyword evidence="15" id="KW-1185">Reference proteome</keyword>
<evidence type="ECO:0000256" key="13">
    <source>
        <dbReference type="SAM" id="Phobius"/>
    </source>
</evidence>
<dbReference type="PRINTS" id="PR00385">
    <property type="entry name" value="P450"/>
</dbReference>
<keyword evidence="7" id="KW-0256">Endoplasmic reticulum</keyword>
<dbReference type="Pfam" id="PF00067">
    <property type="entry name" value="p450"/>
    <property type="match status" value="2"/>
</dbReference>
<evidence type="ECO:0000256" key="4">
    <source>
        <dbReference type="ARBA" id="ARBA00010617"/>
    </source>
</evidence>
<comment type="function">
    <text evidence="11">Cytochromes P450 are a group of heme-thiolate monooxygenases. They oxidize a variety of structurally unrelated compounds, including steroids, fatty acids, and xenobiotics.</text>
</comment>
<dbReference type="FunFam" id="1.10.630.10:FF:000182">
    <property type="entry name" value="Cytochrome P450 3A4"/>
    <property type="match status" value="1"/>
</dbReference>
<keyword evidence="8 12" id="KW-0560">Oxidoreductase</keyword>
<dbReference type="PRINTS" id="PR00463">
    <property type="entry name" value="EP450I"/>
</dbReference>
<keyword evidence="6 12" id="KW-0479">Metal-binding</keyword>
<dbReference type="EMBL" id="OA889676">
    <property type="protein sequence ID" value="CAD7284289.1"/>
    <property type="molecule type" value="Genomic_DNA"/>
</dbReference>
<dbReference type="GO" id="GO:0020037">
    <property type="term" value="F:heme binding"/>
    <property type="evidence" value="ECO:0007669"/>
    <property type="project" value="InterPro"/>
</dbReference>
<name>A0A7R9C1H8_9CRUS</name>
<comment type="cofactor">
    <cofactor evidence="1">
        <name>heme</name>
        <dbReference type="ChEBI" id="CHEBI:30413"/>
    </cofactor>
</comment>
<dbReference type="GO" id="GO:0016705">
    <property type="term" value="F:oxidoreductase activity, acting on paired donors, with incorporation or reduction of molecular oxygen"/>
    <property type="evidence" value="ECO:0007669"/>
    <property type="project" value="InterPro"/>
</dbReference>
<dbReference type="OrthoDB" id="6364703at2759"/>
<proteinExistence type="inferred from homology"/>
<dbReference type="PANTHER" id="PTHR24302:SF15">
    <property type="entry name" value="FATTY-ACID PEROXYGENASE"/>
    <property type="match status" value="1"/>
</dbReference>
<dbReference type="InterPro" id="IPR017972">
    <property type="entry name" value="Cyt_P450_CS"/>
</dbReference>
<keyword evidence="7" id="KW-0492">Microsome</keyword>
<dbReference type="InterPro" id="IPR036396">
    <property type="entry name" value="Cyt_P450_sf"/>
</dbReference>
<evidence type="ECO:0000256" key="6">
    <source>
        <dbReference type="ARBA" id="ARBA00022723"/>
    </source>
</evidence>
<evidence type="ECO:0000256" key="2">
    <source>
        <dbReference type="ARBA" id="ARBA00004174"/>
    </source>
</evidence>
<feature type="transmembrane region" description="Helical" evidence="13">
    <location>
        <begin position="12"/>
        <end position="33"/>
    </location>
</feature>
<dbReference type="SUPFAM" id="SSF48264">
    <property type="entry name" value="Cytochrome P450"/>
    <property type="match status" value="1"/>
</dbReference>
<dbReference type="PROSITE" id="PS00086">
    <property type="entry name" value="CYTOCHROME_P450"/>
    <property type="match status" value="1"/>
</dbReference>
<evidence type="ECO:0000256" key="12">
    <source>
        <dbReference type="RuleBase" id="RU000461"/>
    </source>
</evidence>
<comment type="similarity">
    <text evidence="4 12">Belongs to the cytochrome P450 family.</text>
</comment>
<evidence type="ECO:0000256" key="3">
    <source>
        <dbReference type="ARBA" id="ARBA00004406"/>
    </source>
</evidence>
<evidence type="ECO:0000256" key="5">
    <source>
        <dbReference type="ARBA" id="ARBA00022617"/>
    </source>
</evidence>
<dbReference type="InterPro" id="IPR002401">
    <property type="entry name" value="Cyt_P450_E_grp-I"/>
</dbReference>
<keyword evidence="9 12" id="KW-0408">Iron</keyword>
<dbReference type="InterPro" id="IPR050705">
    <property type="entry name" value="Cytochrome_P450_3A"/>
</dbReference>
<keyword evidence="13" id="KW-0812">Transmembrane</keyword>
<sequence>MIILGEEIPLVLVLITFLVLWFIRYAFFGFDFFSKQGIPTVQPILPVVGNVWKVWKRDNMQIEVERLRIYGKLYGMFEGKNPIYVTSDPEIIKAVTVKEFDNFVDRRGILSKTQKYVRKFLSDLHGQDWKDVRNGVSPVFSSGKIKWMSRLMEECCESLVKVTADRATKNDGLVELRELYGMYTLDVIASCAFGTKIDALDDPKNIFIMKTKKFIGTVHMNSPLILIPLLFPWIAKLGIKFLSEEDIKFFADVVTRIIATRRAEKHKRGDVLDVMIEEMDNEAAALRNDPTKEPVMTEEVVVAQSIIFFLAGFETTASVLAMACHYLALEPEIQDRLAKEISASITRNEGKISHEMIADCGYLDQVLSETLRIAAPPIRFSPENKSKIKPFTYLPFGNGARNCIGMRFAQEEAKLALATMVHNFSFLKCQKTNVPNKVVPHPFVVKPVDLYVKIVRRC</sequence>
<reference evidence="14" key="1">
    <citation type="submission" date="2020-11" db="EMBL/GenBank/DDBJ databases">
        <authorList>
            <person name="Tran Van P."/>
        </authorList>
    </citation>
    <scope>NUCLEOTIDE SEQUENCE</scope>
</reference>
<evidence type="ECO:0000256" key="9">
    <source>
        <dbReference type="ARBA" id="ARBA00023004"/>
    </source>
</evidence>
<dbReference type="GO" id="GO:0005789">
    <property type="term" value="C:endoplasmic reticulum membrane"/>
    <property type="evidence" value="ECO:0007669"/>
    <property type="project" value="UniProtKB-SubCell"/>
</dbReference>
<keyword evidence="13" id="KW-0472">Membrane</keyword>
<evidence type="ECO:0000256" key="10">
    <source>
        <dbReference type="ARBA" id="ARBA00023033"/>
    </source>
</evidence>
<dbReference type="AlphaFoldDB" id="A0A7R9C1H8"/>
<evidence type="ECO:0000256" key="7">
    <source>
        <dbReference type="ARBA" id="ARBA00022848"/>
    </source>
</evidence>
<protein>
    <recommendedName>
        <fullName evidence="16">Cytochrome P450</fullName>
    </recommendedName>
</protein>
<evidence type="ECO:0000256" key="1">
    <source>
        <dbReference type="ARBA" id="ARBA00001971"/>
    </source>
</evidence>
<dbReference type="Gene3D" id="1.10.630.10">
    <property type="entry name" value="Cytochrome P450"/>
    <property type="match status" value="2"/>
</dbReference>
<accession>A0A7R9C1H8</accession>
<evidence type="ECO:0000313" key="15">
    <source>
        <dbReference type="Proteomes" id="UP000678499"/>
    </source>
</evidence>
<evidence type="ECO:0008006" key="16">
    <source>
        <dbReference type="Google" id="ProtNLM"/>
    </source>
</evidence>
<keyword evidence="5 12" id="KW-0349">Heme</keyword>
<organism evidence="14">
    <name type="scientific">Notodromas monacha</name>
    <dbReference type="NCBI Taxonomy" id="399045"/>
    <lineage>
        <taxon>Eukaryota</taxon>
        <taxon>Metazoa</taxon>
        <taxon>Ecdysozoa</taxon>
        <taxon>Arthropoda</taxon>
        <taxon>Crustacea</taxon>
        <taxon>Oligostraca</taxon>
        <taxon>Ostracoda</taxon>
        <taxon>Podocopa</taxon>
        <taxon>Podocopida</taxon>
        <taxon>Cypridocopina</taxon>
        <taxon>Cypridoidea</taxon>
        <taxon>Cyprididae</taxon>
        <taxon>Notodromas</taxon>
    </lineage>
</organism>
<keyword evidence="10 12" id="KW-0503">Monooxygenase</keyword>
<comment type="subcellular location">
    <subcellularLocation>
        <location evidence="3">Endoplasmic reticulum membrane</location>
        <topology evidence="3">Peripheral membrane protein</topology>
    </subcellularLocation>
    <subcellularLocation>
        <location evidence="2">Microsome membrane</location>
        <topology evidence="2">Peripheral membrane protein</topology>
    </subcellularLocation>
</comment>
<dbReference type="PANTHER" id="PTHR24302">
    <property type="entry name" value="CYTOCHROME P450 FAMILY 3"/>
    <property type="match status" value="1"/>
</dbReference>